<proteinExistence type="predicted"/>
<evidence type="ECO:0000313" key="2">
    <source>
        <dbReference type="RefSeq" id="XP_073797381.1"/>
    </source>
</evidence>
<evidence type="ECO:0000313" key="1">
    <source>
        <dbReference type="Proteomes" id="UP000000437"/>
    </source>
</evidence>
<name>A0AC58IT17_DANRE</name>
<dbReference type="Proteomes" id="UP000000437">
    <property type="component" value="Chromosome 24"/>
</dbReference>
<keyword evidence="1" id="KW-1185">Reference proteome</keyword>
<sequence length="540" mass="61895">MLFVALYRQSTKSEFRKFDAILKQSSKTKDGSPDLYHLKPKTDCHAESEPYRKITFGKRDPKKTLKTILLVGETGTGKTTLINVMVNYMLGVQREDKVWFEITDDQSDRSSVHSQTSIITVYGVYLQESPIDLTIIDTPGYGDTQDVHREIAINMLDLSTSENGINELDAVCLVIKATQSRLDDRQICIFDAVQSLFGTNIADNIVLLFTFSRGAIPKNVLTAVKEDQIQCAVNEQNQPVYFLFDNCQSDTRVKGCSEKDEAQHKMLEQSWEISFTGIKRFFSFLENIKPKSLKMTRDVLEQHIQFEKNISSLQSCDQEMVEKQSDLRQTQDDQEKEQEFLKNDKNVECEVEVQYRELDKVIDPGLASSVMCCINCEENCPTEESWSISSPFISKKCTSTCCTQQCKHIKGVTYKTKTRMEKRINEDLKKQYEEKMKHILSLIKNLEKELRDLETRQIKLVFEAFHCVDTLERIALNTDSLIILQHVDFLIDKLKEIDESEKAKTLEDIKSRAGEGKQRALGWINTTTGLVLNGKTSLLE</sequence>
<accession>A0AC58IT17</accession>
<reference evidence="2" key="1">
    <citation type="submission" date="2025-08" db="UniProtKB">
        <authorList>
            <consortium name="RefSeq"/>
        </authorList>
    </citation>
    <scope>IDENTIFICATION</scope>
    <source>
        <strain evidence="2">Tuebingen</strain>
        <tissue evidence="2">Fibroblasts and whole tissue</tissue>
    </source>
</reference>
<gene>
    <name evidence="2" type="primary">LOC100005096</name>
</gene>
<dbReference type="RefSeq" id="XP_073797381.1">
    <property type="nucleotide sequence ID" value="XM_073941280.1"/>
</dbReference>
<protein>
    <submittedName>
        <fullName evidence="2">Uncharacterized protein isoform X1</fullName>
    </submittedName>
</protein>
<organism evidence="1 2">
    <name type="scientific">Danio rerio</name>
    <name type="common">Zebrafish</name>
    <name type="synonym">Brachydanio rerio</name>
    <dbReference type="NCBI Taxonomy" id="7955"/>
    <lineage>
        <taxon>Eukaryota</taxon>
        <taxon>Metazoa</taxon>
        <taxon>Chordata</taxon>
        <taxon>Craniata</taxon>
        <taxon>Vertebrata</taxon>
        <taxon>Euteleostomi</taxon>
        <taxon>Actinopterygii</taxon>
        <taxon>Neopterygii</taxon>
        <taxon>Teleostei</taxon>
        <taxon>Ostariophysi</taxon>
        <taxon>Cypriniformes</taxon>
        <taxon>Danionidae</taxon>
        <taxon>Danioninae</taxon>
        <taxon>Danio</taxon>
    </lineage>
</organism>